<evidence type="ECO:0000256" key="2">
    <source>
        <dbReference type="ARBA" id="ARBA00010271"/>
    </source>
</evidence>
<dbReference type="InterPro" id="IPR004263">
    <property type="entry name" value="Exostosin"/>
</dbReference>
<proteinExistence type="inferred from homology"/>
<dbReference type="InterPro" id="IPR040911">
    <property type="entry name" value="Exostosin_GT47"/>
</dbReference>
<dbReference type="RefSeq" id="XP_021838329.2">
    <property type="nucleotide sequence ID" value="XM_021982637.2"/>
</dbReference>
<keyword evidence="8" id="KW-1185">Reference proteome</keyword>
<keyword evidence="6" id="KW-0812">Transmembrane</keyword>
<evidence type="ECO:0000256" key="6">
    <source>
        <dbReference type="SAM" id="Phobius"/>
    </source>
</evidence>
<keyword evidence="6" id="KW-0472">Membrane</keyword>
<dbReference type="KEGG" id="soe:110778073"/>
<evidence type="ECO:0000256" key="5">
    <source>
        <dbReference type="ARBA" id="ARBA00023034"/>
    </source>
</evidence>
<evidence type="ECO:0000256" key="3">
    <source>
        <dbReference type="ARBA" id="ARBA00022676"/>
    </source>
</evidence>
<evidence type="ECO:0000256" key="4">
    <source>
        <dbReference type="ARBA" id="ARBA00022968"/>
    </source>
</evidence>
<comment type="subcellular location">
    <subcellularLocation>
        <location evidence="1">Golgi apparatus membrane</location>
        <topology evidence="1">Single-pass type II membrane protein</topology>
    </subcellularLocation>
</comment>
<protein>
    <submittedName>
        <fullName evidence="9">Xyloglucan-specific galacturonosyltransferase 1</fullName>
    </submittedName>
</protein>
<feature type="domain" description="Exostosin GT47" evidence="7">
    <location>
        <begin position="180"/>
        <end position="501"/>
    </location>
</feature>
<keyword evidence="3" id="KW-0808">Transferase</keyword>
<organism evidence="8 9">
    <name type="scientific">Spinacia oleracea</name>
    <name type="common">Spinach</name>
    <dbReference type="NCBI Taxonomy" id="3562"/>
    <lineage>
        <taxon>Eukaryota</taxon>
        <taxon>Viridiplantae</taxon>
        <taxon>Streptophyta</taxon>
        <taxon>Embryophyta</taxon>
        <taxon>Tracheophyta</taxon>
        <taxon>Spermatophyta</taxon>
        <taxon>Magnoliopsida</taxon>
        <taxon>eudicotyledons</taxon>
        <taxon>Gunneridae</taxon>
        <taxon>Pentapetalae</taxon>
        <taxon>Caryophyllales</taxon>
        <taxon>Chenopodiaceae</taxon>
        <taxon>Chenopodioideae</taxon>
        <taxon>Anserineae</taxon>
        <taxon>Spinacia</taxon>
    </lineage>
</organism>
<reference evidence="8" key="1">
    <citation type="journal article" date="2021" name="Nat. Commun.">
        <title>Genomic analyses provide insights into spinach domestication and the genetic basis of agronomic traits.</title>
        <authorList>
            <person name="Cai X."/>
            <person name="Sun X."/>
            <person name="Xu C."/>
            <person name="Sun H."/>
            <person name="Wang X."/>
            <person name="Ge C."/>
            <person name="Zhang Z."/>
            <person name="Wang Q."/>
            <person name="Fei Z."/>
            <person name="Jiao C."/>
            <person name="Wang Q."/>
        </authorList>
    </citation>
    <scope>NUCLEOTIDE SEQUENCE [LARGE SCALE GENOMIC DNA]</scope>
    <source>
        <strain evidence="8">cv. Varoflay</strain>
    </source>
</reference>
<dbReference type="GO" id="GO:0000139">
    <property type="term" value="C:Golgi membrane"/>
    <property type="evidence" value="ECO:0007669"/>
    <property type="project" value="UniProtKB-SubCell"/>
</dbReference>
<evidence type="ECO:0000313" key="9">
    <source>
        <dbReference type="RefSeq" id="XP_021838329.2"/>
    </source>
</evidence>
<gene>
    <name evidence="9" type="primary">LOC110778073</name>
</gene>
<dbReference type="GO" id="GO:0016757">
    <property type="term" value="F:glycosyltransferase activity"/>
    <property type="evidence" value="ECO:0007669"/>
    <property type="project" value="UniProtKB-KW"/>
</dbReference>
<keyword evidence="5" id="KW-0333">Golgi apparatus</keyword>
<dbReference type="AlphaFoldDB" id="A0A9R0JKT8"/>
<dbReference type="Proteomes" id="UP000813463">
    <property type="component" value="Chromosome 6"/>
</dbReference>
<evidence type="ECO:0000259" key="7">
    <source>
        <dbReference type="Pfam" id="PF03016"/>
    </source>
</evidence>
<accession>A0A9R0JKT8</accession>
<evidence type="ECO:0000313" key="8">
    <source>
        <dbReference type="Proteomes" id="UP000813463"/>
    </source>
</evidence>
<evidence type="ECO:0000256" key="1">
    <source>
        <dbReference type="ARBA" id="ARBA00004323"/>
    </source>
</evidence>
<comment type="similarity">
    <text evidence="2">Belongs to the glycosyltransferase 47 family.</text>
</comment>
<dbReference type="PANTHER" id="PTHR11062:SF117">
    <property type="entry name" value="XYLOGLUCAN-SPECIFIC GALACTURONOSYLTRANSFERASE 1"/>
    <property type="match status" value="1"/>
</dbReference>
<dbReference type="PANTHER" id="PTHR11062">
    <property type="entry name" value="EXOSTOSIN HEPARAN SULFATE GLYCOSYLTRANSFERASE -RELATED"/>
    <property type="match status" value="1"/>
</dbReference>
<reference evidence="9" key="2">
    <citation type="submission" date="2025-08" db="UniProtKB">
        <authorList>
            <consortium name="RefSeq"/>
        </authorList>
    </citation>
    <scope>IDENTIFICATION</scope>
    <source>
        <tissue evidence="9">Leaf</tissue>
    </source>
</reference>
<name>A0A9R0JKT8_SPIOL</name>
<sequence>MAVAISKKKSKKSYKKDEERGISDAGLFRLLNRIPATFLLIVIVFIWSSSTTIISGSIVHVCVTSRKLNSLYCLSAGSQPNAYDVPLINNSSGFSVVQKRSLVLNNNTLKTPAENTKSAVSNPIITSTPPSVLRESIDIQLHNQVSDKANADDKENAKKDVEGQLAILRSYIAKSKSLDCKGRGIYVYDLPPKFNKDLLSMCNEMISWLDFCKYFTNGAMGEPMPELGKGWYNTYQYSLEPVFHNRILNHPCRVYSPEEAKLFFVPFYGGLDILRWHFKKVPTEVKDSLSNELVEWLDKQKTWRRNFGLDHVFVLGKISWDFRRSENASWGSRLLELDELQNPMKLLIERQPWHLNDVGVPHPTNFHPSSDQDIISWQEKIMQVDRKYLISFAGAPRKAPASIRLVLIEQCTSAPEVCNFLDCGGQNCVDSAPVMKLFMESEFCLQPPGDSATRKSVFDSLIAGCIPVVFDPFTAHYQYPWHLPEDHRKYSVFIDKEEVKMSEVNVIEELVKIPLLERQQMRKYIVNELMPRLVYASADANLEQFDDAFTISVNNLLERAVRRLP</sequence>
<keyword evidence="4" id="KW-0735">Signal-anchor</keyword>
<dbReference type="GeneID" id="110778073"/>
<dbReference type="Pfam" id="PF03016">
    <property type="entry name" value="Exostosin_GT47"/>
    <property type="match status" value="1"/>
</dbReference>
<keyword evidence="3" id="KW-0328">Glycosyltransferase</keyword>
<feature type="transmembrane region" description="Helical" evidence="6">
    <location>
        <begin position="38"/>
        <end position="59"/>
    </location>
</feature>
<keyword evidence="6" id="KW-1133">Transmembrane helix</keyword>